<evidence type="ECO:0000256" key="1">
    <source>
        <dbReference type="ARBA" id="ARBA00022679"/>
    </source>
</evidence>
<dbReference type="Gene3D" id="3.40.50.300">
    <property type="entry name" value="P-loop containing nucleotide triphosphate hydrolases"/>
    <property type="match status" value="1"/>
</dbReference>
<dbReference type="RefSeq" id="WP_092866021.1">
    <property type="nucleotide sequence ID" value="NZ_FOQH01000020.1"/>
</dbReference>
<dbReference type="OrthoDB" id="981508at2"/>
<keyword evidence="2" id="KW-0325">Glycoprotein</keyword>
<evidence type="ECO:0000313" key="4">
    <source>
        <dbReference type="EMBL" id="SFJ24048.1"/>
    </source>
</evidence>
<name>A0A1I3PR42_9RHOB</name>
<dbReference type="InterPro" id="IPR037359">
    <property type="entry name" value="NST/OST"/>
</dbReference>
<feature type="domain" description="Sulfotransferase" evidence="3">
    <location>
        <begin position="5"/>
        <end position="206"/>
    </location>
</feature>
<organism evidence="4 5">
    <name type="scientific">Albimonas pacifica</name>
    <dbReference type="NCBI Taxonomy" id="1114924"/>
    <lineage>
        <taxon>Bacteria</taxon>
        <taxon>Pseudomonadati</taxon>
        <taxon>Pseudomonadota</taxon>
        <taxon>Alphaproteobacteria</taxon>
        <taxon>Rhodobacterales</taxon>
        <taxon>Paracoccaceae</taxon>
        <taxon>Albimonas</taxon>
    </lineage>
</organism>
<dbReference type="GO" id="GO:0008146">
    <property type="term" value="F:sulfotransferase activity"/>
    <property type="evidence" value="ECO:0007669"/>
    <property type="project" value="InterPro"/>
</dbReference>
<gene>
    <name evidence="4" type="ORF">SAMN05216258_1202</name>
</gene>
<reference evidence="4 5" key="1">
    <citation type="submission" date="2016-10" db="EMBL/GenBank/DDBJ databases">
        <authorList>
            <person name="de Groot N.N."/>
        </authorList>
    </citation>
    <scope>NUCLEOTIDE SEQUENCE [LARGE SCALE GENOMIC DNA]</scope>
    <source>
        <strain evidence="4 5">CGMCC 1.11030</strain>
    </source>
</reference>
<proteinExistence type="predicted"/>
<dbReference type="Pfam" id="PF00685">
    <property type="entry name" value="Sulfotransfer_1"/>
    <property type="match status" value="1"/>
</dbReference>
<evidence type="ECO:0000256" key="2">
    <source>
        <dbReference type="ARBA" id="ARBA00023180"/>
    </source>
</evidence>
<protein>
    <submittedName>
        <fullName evidence="4">Sulfotransferase domain-containing protein</fullName>
    </submittedName>
</protein>
<keyword evidence="1 4" id="KW-0808">Transferase</keyword>
<dbReference type="PANTHER" id="PTHR10605">
    <property type="entry name" value="HEPARAN SULFATE SULFOTRANSFERASE"/>
    <property type="match status" value="1"/>
</dbReference>
<dbReference type="STRING" id="1114924.SAMN05216258_1202"/>
<sequence>MSARPNLFLVGAPKCGTTALAQYLSEREDVFFCAPKEPFFLADDIPGLREMTFLPDEAAYLKLFEGADPARHAIVAEGSTAYLRSTRAIPAALEMSPDARFIAMLRDPVKIAHGYHMEQIYDRNEDVEDFETAWRLQDARAGGQAISPHARIPAFLQYEETARIGEQLERFFAAVPAERRLVLLQEDLLEDPRGTWLKVLDFLGLPDDGRTEFPAVNPSRKHRFPWLANLVLDPPGPLKRPVYALRAWLVRTRPPIVEKIKASLRKEQAREALSPEFEAELRALFLPEVETVEALLGRDLSAWKPRPVATAAQAAG</sequence>
<dbReference type="InterPro" id="IPR000863">
    <property type="entry name" value="Sulfotransferase_dom"/>
</dbReference>
<keyword evidence="5" id="KW-1185">Reference proteome</keyword>
<evidence type="ECO:0000259" key="3">
    <source>
        <dbReference type="Pfam" id="PF00685"/>
    </source>
</evidence>
<dbReference type="PANTHER" id="PTHR10605:SF56">
    <property type="entry name" value="BIFUNCTIONAL HEPARAN SULFATE N-DEACETYLASE_N-SULFOTRANSFERASE"/>
    <property type="match status" value="1"/>
</dbReference>
<accession>A0A1I3PR42</accession>
<dbReference type="InterPro" id="IPR027417">
    <property type="entry name" value="P-loop_NTPase"/>
</dbReference>
<dbReference type="AlphaFoldDB" id="A0A1I3PR42"/>
<dbReference type="SUPFAM" id="SSF52540">
    <property type="entry name" value="P-loop containing nucleoside triphosphate hydrolases"/>
    <property type="match status" value="1"/>
</dbReference>
<dbReference type="Proteomes" id="UP000199377">
    <property type="component" value="Unassembled WGS sequence"/>
</dbReference>
<evidence type="ECO:0000313" key="5">
    <source>
        <dbReference type="Proteomes" id="UP000199377"/>
    </source>
</evidence>
<dbReference type="EMBL" id="FOQH01000020">
    <property type="protein sequence ID" value="SFJ24048.1"/>
    <property type="molecule type" value="Genomic_DNA"/>
</dbReference>